<protein>
    <submittedName>
        <fullName evidence="1">Uncharacterized protein</fullName>
    </submittedName>
</protein>
<name>A0ABY8BRB4_AFICR</name>
<sequence length="72" mass="8215">MSEASNDDDFQNMVREILDGIPQGLSVGQFRVCVQPFLNACYRDEVIEAERQYFCVKVRGESMDPPREDRGG</sequence>
<dbReference type="RefSeq" id="WP_275248079.1">
    <property type="nucleotide sequence ID" value="NZ_BAABDX010000001.1"/>
</dbReference>
<dbReference type="Proteomes" id="UP001213907">
    <property type="component" value="Chromosome"/>
</dbReference>
<evidence type="ECO:0000313" key="1">
    <source>
        <dbReference type="EMBL" id="WEF52538.1"/>
    </source>
</evidence>
<proteinExistence type="predicted"/>
<dbReference type="EMBL" id="CP113162">
    <property type="protein sequence ID" value="WEF52538.1"/>
    <property type="molecule type" value="Genomic_DNA"/>
</dbReference>
<evidence type="ECO:0000313" key="2">
    <source>
        <dbReference type="Proteomes" id="UP001213907"/>
    </source>
</evidence>
<organism evidence="1 2">
    <name type="scientific">Afipia carboxydohydrogena</name>
    <name type="common">Pseudomonas carboxydohydrogena</name>
    <dbReference type="NCBI Taxonomy" id="290"/>
    <lineage>
        <taxon>Bacteria</taxon>
        <taxon>Pseudomonadati</taxon>
        <taxon>Pseudomonadota</taxon>
        <taxon>Alphaproteobacteria</taxon>
        <taxon>Hyphomicrobiales</taxon>
        <taxon>Nitrobacteraceae</taxon>
        <taxon>Afipia</taxon>
    </lineage>
</organism>
<accession>A0ABY8BRB4</accession>
<keyword evidence="2" id="KW-1185">Reference proteome</keyword>
<reference evidence="1 2" key="1">
    <citation type="submission" date="2022-11" db="EMBL/GenBank/DDBJ databases">
        <authorList>
            <person name="Siebert D."/>
            <person name="Busche T."/>
            <person name="Saydam E."/>
            <person name="Kalinowski J."/>
            <person name="Ruckert C."/>
            <person name="Blombach B."/>
        </authorList>
    </citation>
    <scope>NUCLEOTIDE SEQUENCE [LARGE SCALE GENOMIC DNA]</scope>
    <source>
        <strain evidence="1 2">DSM 1083</strain>
    </source>
</reference>
<gene>
    <name evidence="1" type="ORF">AFIC_001029</name>
</gene>